<feature type="transmembrane region" description="Helical" evidence="9">
    <location>
        <begin position="270"/>
        <end position="287"/>
    </location>
</feature>
<evidence type="ECO:0000256" key="8">
    <source>
        <dbReference type="ARBA" id="ARBA00047690"/>
    </source>
</evidence>
<comment type="catalytic activity">
    <reaction evidence="8 9">
        <text>heme b + (2E,6E)-farnesyl diphosphate + H2O = Fe(II)-heme o + diphosphate</text>
        <dbReference type="Rhea" id="RHEA:28070"/>
        <dbReference type="ChEBI" id="CHEBI:15377"/>
        <dbReference type="ChEBI" id="CHEBI:33019"/>
        <dbReference type="ChEBI" id="CHEBI:60344"/>
        <dbReference type="ChEBI" id="CHEBI:60530"/>
        <dbReference type="ChEBI" id="CHEBI:175763"/>
        <dbReference type="EC" id="2.5.1.141"/>
    </reaction>
</comment>
<keyword evidence="3 9" id="KW-0808">Transferase</keyword>
<dbReference type="Pfam" id="PF01040">
    <property type="entry name" value="UbiA"/>
    <property type="match status" value="1"/>
</dbReference>
<dbReference type="EMBL" id="CP089984">
    <property type="protein sequence ID" value="WXB20287.1"/>
    <property type="molecule type" value="Genomic_DNA"/>
</dbReference>
<dbReference type="Proteomes" id="UP001370348">
    <property type="component" value="Chromosome"/>
</dbReference>
<evidence type="ECO:0000256" key="6">
    <source>
        <dbReference type="ARBA" id="ARBA00023133"/>
    </source>
</evidence>
<dbReference type="InterPro" id="IPR006369">
    <property type="entry name" value="Protohaem_IX_farnesylTrfase"/>
</dbReference>
<comment type="pathway">
    <text evidence="9">Porphyrin-containing compound metabolism; heme O biosynthesis; heme O from protoheme: step 1/1.</text>
</comment>
<evidence type="ECO:0000256" key="3">
    <source>
        <dbReference type="ARBA" id="ARBA00022679"/>
    </source>
</evidence>
<evidence type="ECO:0000256" key="9">
    <source>
        <dbReference type="HAMAP-Rule" id="MF_00154"/>
    </source>
</evidence>
<keyword evidence="4 9" id="KW-0812">Transmembrane</keyword>
<dbReference type="InterPro" id="IPR030470">
    <property type="entry name" value="UbiA_prenylTrfase_CS"/>
</dbReference>
<dbReference type="Gene3D" id="1.10.357.140">
    <property type="entry name" value="UbiA prenyltransferase"/>
    <property type="match status" value="1"/>
</dbReference>
<dbReference type="NCBIfam" id="TIGR01473">
    <property type="entry name" value="cyoE_ctaB"/>
    <property type="match status" value="1"/>
</dbReference>
<sequence length="291" mass="31031">MASGATTRPKLADFIALTKPRITLMVLITAAGGMCLAPPHVSAVTLVMMLVGTALIVSGANALNMYLERDIDRKMDRTRKRPLPSGRMSAKTALWFGVTISVLSVPILAIGVNAVTALLGVLANVSYVLGYTPLKQRSHVALFVGAVPGAIPPLMGWTAATAHCDPGGLALFAVLFFWQIPHFLAIALFRKEDYARAGLFVMPNVLGVGATKQSIISHTGALIASTLLIFPLGIAGRAYLITAFVLGCVFLGWASYGLRERAGNRWARSLFFYSIAYLVLLFVALAADARV</sequence>
<dbReference type="NCBIfam" id="NF003349">
    <property type="entry name" value="PRK04375.1-2"/>
    <property type="match status" value="1"/>
</dbReference>
<dbReference type="PROSITE" id="PS00943">
    <property type="entry name" value="UBIA"/>
    <property type="match status" value="1"/>
</dbReference>
<feature type="transmembrane region" description="Helical" evidence="9">
    <location>
        <begin position="238"/>
        <end position="258"/>
    </location>
</feature>
<evidence type="ECO:0000313" key="11">
    <source>
        <dbReference type="Proteomes" id="UP001370348"/>
    </source>
</evidence>
<evidence type="ECO:0000256" key="4">
    <source>
        <dbReference type="ARBA" id="ARBA00022692"/>
    </source>
</evidence>
<feature type="transmembrane region" description="Helical" evidence="9">
    <location>
        <begin position="210"/>
        <end position="232"/>
    </location>
</feature>
<name>A0ABZ2MCP2_9BACT</name>
<feature type="transmembrane region" description="Helical" evidence="9">
    <location>
        <begin position="168"/>
        <end position="189"/>
    </location>
</feature>
<feature type="transmembrane region" description="Helical" evidence="9">
    <location>
        <begin position="115"/>
        <end position="134"/>
    </location>
</feature>
<feature type="transmembrane region" description="Helical" evidence="9">
    <location>
        <begin position="47"/>
        <end position="67"/>
    </location>
</feature>
<organism evidence="10 11">
    <name type="scientific">Pendulispora albinea</name>
    <dbReference type="NCBI Taxonomy" id="2741071"/>
    <lineage>
        <taxon>Bacteria</taxon>
        <taxon>Pseudomonadati</taxon>
        <taxon>Myxococcota</taxon>
        <taxon>Myxococcia</taxon>
        <taxon>Myxococcales</taxon>
        <taxon>Sorangiineae</taxon>
        <taxon>Pendulisporaceae</taxon>
        <taxon>Pendulispora</taxon>
    </lineage>
</organism>
<keyword evidence="5 9" id="KW-1133">Transmembrane helix</keyword>
<comment type="function">
    <text evidence="9">Converts heme B (protoheme IX) to heme O by substitution of the vinyl group on carbon 2 of heme B porphyrin ring with a hydroxyethyl farnesyl side group.</text>
</comment>
<keyword evidence="7 9" id="KW-0472">Membrane</keyword>
<protein>
    <recommendedName>
        <fullName evidence="9">Protoheme IX farnesyltransferase</fullName>
        <ecNumber evidence="9">2.5.1.141</ecNumber>
    </recommendedName>
    <alternativeName>
        <fullName evidence="9">Heme B farnesyltransferase</fullName>
    </alternativeName>
    <alternativeName>
        <fullName evidence="9">Heme O synthase</fullName>
    </alternativeName>
</protein>
<feature type="transmembrane region" description="Helical" evidence="9">
    <location>
        <begin position="141"/>
        <end position="162"/>
    </location>
</feature>
<evidence type="ECO:0000313" key="10">
    <source>
        <dbReference type="EMBL" id="WXB20287.1"/>
    </source>
</evidence>
<comment type="similarity">
    <text evidence="9">Belongs to the UbiA prenyltransferase family. Protoheme IX farnesyltransferase subfamily.</text>
</comment>
<dbReference type="GO" id="GO:0008495">
    <property type="term" value="F:protoheme IX farnesyltransferase activity"/>
    <property type="evidence" value="ECO:0007669"/>
    <property type="project" value="UniProtKB-EC"/>
</dbReference>
<evidence type="ECO:0000256" key="1">
    <source>
        <dbReference type="ARBA" id="ARBA00004141"/>
    </source>
</evidence>
<dbReference type="RefSeq" id="WP_394829896.1">
    <property type="nucleotide sequence ID" value="NZ_CP089984.1"/>
</dbReference>
<accession>A0ABZ2MCP2</accession>
<keyword evidence="6 9" id="KW-0350">Heme biosynthesis</keyword>
<dbReference type="InterPro" id="IPR044878">
    <property type="entry name" value="UbiA_sf"/>
</dbReference>
<dbReference type="PANTHER" id="PTHR43448">
    <property type="entry name" value="PROTOHEME IX FARNESYLTRANSFERASE, MITOCHONDRIAL"/>
    <property type="match status" value="1"/>
</dbReference>
<proteinExistence type="inferred from homology"/>
<evidence type="ECO:0000256" key="5">
    <source>
        <dbReference type="ARBA" id="ARBA00022989"/>
    </source>
</evidence>
<feature type="transmembrane region" description="Helical" evidence="9">
    <location>
        <begin position="21"/>
        <end position="41"/>
    </location>
</feature>
<dbReference type="HAMAP" id="MF_00154">
    <property type="entry name" value="CyoE_CtaB"/>
    <property type="match status" value="1"/>
</dbReference>
<comment type="subcellular location">
    <subcellularLocation>
        <location evidence="9">Cell membrane</location>
        <topology evidence="9">Multi-pass membrane protein</topology>
    </subcellularLocation>
    <subcellularLocation>
        <location evidence="1">Membrane</location>
        <topology evidence="1">Multi-pass membrane protein</topology>
    </subcellularLocation>
</comment>
<feature type="transmembrane region" description="Helical" evidence="9">
    <location>
        <begin position="88"/>
        <end position="109"/>
    </location>
</feature>
<dbReference type="CDD" id="cd13957">
    <property type="entry name" value="PT_UbiA_Cox10"/>
    <property type="match status" value="1"/>
</dbReference>
<keyword evidence="11" id="KW-1185">Reference proteome</keyword>
<evidence type="ECO:0000256" key="2">
    <source>
        <dbReference type="ARBA" id="ARBA00022475"/>
    </source>
</evidence>
<dbReference type="PANTHER" id="PTHR43448:SF2">
    <property type="entry name" value="PROTOHEME IX FARNESYLTRANSFERASE, MITOCHONDRIAL"/>
    <property type="match status" value="1"/>
</dbReference>
<dbReference type="InterPro" id="IPR000537">
    <property type="entry name" value="UbiA_prenyltransferase"/>
</dbReference>
<evidence type="ECO:0000256" key="7">
    <source>
        <dbReference type="ARBA" id="ARBA00023136"/>
    </source>
</evidence>
<keyword evidence="2 9" id="KW-1003">Cell membrane</keyword>
<comment type="miscellaneous">
    <text evidence="9">Carbon 2 of the heme B porphyrin ring is defined according to the Fischer nomenclature.</text>
</comment>
<dbReference type="EC" id="2.5.1.141" evidence="9"/>
<reference evidence="10 11" key="1">
    <citation type="submission" date="2021-12" db="EMBL/GenBank/DDBJ databases">
        <title>Discovery of the Pendulisporaceae a myxobacterial family with distinct sporulation behavior and unique specialized metabolism.</title>
        <authorList>
            <person name="Garcia R."/>
            <person name="Popoff A."/>
            <person name="Bader C.D."/>
            <person name="Loehr J."/>
            <person name="Walesch S."/>
            <person name="Walt C."/>
            <person name="Boldt J."/>
            <person name="Bunk B."/>
            <person name="Haeckl F.J.F.P.J."/>
            <person name="Gunesch A.P."/>
            <person name="Birkelbach J."/>
            <person name="Nuebel U."/>
            <person name="Pietschmann T."/>
            <person name="Bach T."/>
            <person name="Mueller R."/>
        </authorList>
    </citation>
    <scope>NUCLEOTIDE SEQUENCE [LARGE SCALE GENOMIC DNA]</scope>
    <source>
        <strain evidence="10 11">MSr11954</strain>
    </source>
</reference>
<gene>
    <name evidence="10" type="primary">cyoE</name>
    <name evidence="9" type="synonym">ctaB</name>
    <name evidence="10" type="ORF">LZC94_35130</name>
</gene>